<dbReference type="EMBL" id="JARBDR010000919">
    <property type="protein sequence ID" value="KAJ8300048.1"/>
    <property type="molecule type" value="Genomic_DNA"/>
</dbReference>
<proteinExistence type="predicted"/>
<reference evidence="1 2" key="1">
    <citation type="submission" date="2022-12" db="EMBL/GenBank/DDBJ databases">
        <title>Chromosome-level genome of Tegillarca granosa.</title>
        <authorList>
            <person name="Kim J."/>
        </authorList>
    </citation>
    <scope>NUCLEOTIDE SEQUENCE [LARGE SCALE GENOMIC DNA]</scope>
    <source>
        <strain evidence="1">Teg-2019</strain>
        <tissue evidence="1">Adductor muscle</tissue>
    </source>
</reference>
<keyword evidence="2" id="KW-1185">Reference proteome</keyword>
<name>A0ABQ9E3N9_TEGGR</name>
<organism evidence="1 2">
    <name type="scientific">Tegillarca granosa</name>
    <name type="common">Malaysian cockle</name>
    <name type="synonym">Anadara granosa</name>
    <dbReference type="NCBI Taxonomy" id="220873"/>
    <lineage>
        <taxon>Eukaryota</taxon>
        <taxon>Metazoa</taxon>
        <taxon>Spiralia</taxon>
        <taxon>Lophotrochozoa</taxon>
        <taxon>Mollusca</taxon>
        <taxon>Bivalvia</taxon>
        <taxon>Autobranchia</taxon>
        <taxon>Pteriomorphia</taxon>
        <taxon>Arcoida</taxon>
        <taxon>Arcoidea</taxon>
        <taxon>Arcidae</taxon>
        <taxon>Tegillarca</taxon>
    </lineage>
</organism>
<sequence length="140" mass="15920">MFETFGNQPKQRVKTGKISRSINGLNKSVIEKLQLIKNNWTWLPAELKDRSITQLYPNSEQNIISGGLADKTVIHLTYHLTNCPVHVIFFGLEAGCTRTKLLRDGDEDWVHNILLPNLWISPVCASEWTLNLINPSLIIL</sequence>
<accession>A0ABQ9E3N9</accession>
<evidence type="ECO:0000313" key="2">
    <source>
        <dbReference type="Proteomes" id="UP001217089"/>
    </source>
</evidence>
<comment type="caution">
    <text evidence="1">The sequence shown here is derived from an EMBL/GenBank/DDBJ whole genome shotgun (WGS) entry which is preliminary data.</text>
</comment>
<dbReference type="Proteomes" id="UP001217089">
    <property type="component" value="Unassembled WGS sequence"/>
</dbReference>
<protein>
    <submittedName>
        <fullName evidence="1">Uncharacterized protein</fullName>
    </submittedName>
</protein>
<gene>
    <name evidence="1" type="ORF">KUTeg_021567</name>
</gene>
<evidence type="ECO:0000313" key="1">
    <source>
        <dbReference type="EMBL" id="KAJ8300048.1"/>
    </source>
</evidence>